<dbReference type="Proteomes" id="UP001652700">
    <property type="component" value="Unplaced"/>
</dbReference>
<dbReference type="SUPFAM" id="SSF51556">
    <property type="entry name" value="Metallo-dependent hydrolases"/>
    <property type="match status" value="1"/>
</dbReference>
<organism evidence="6">
    <name type="scientific">Diabrotica virgifera virgifera</name>
    <name type="common">western corn rootworm</name>
    <dbReference type="NCBI Taxonomy" id="50390"/>
    <lineage>
        <taxon>Eukaryota</taxon>
        <taxon>Metazoa</taxon>
        <taxon>Ecdysozoa</taxon>
        <taxon>Arthropoda</taxon>
        <taxon>Hexapoda</taxon>
        <taxon>Insecta</taxon>
        <taxon>Pterygota</taxon>
        <taxon>Neoptera</taxon>
        <taxon>Endopterygota</taxon>
        <taxon>Coleoptera</taxon>
        <taxon>Polyphaga</taxon>
        <taxon>Cucujiformia</taxon>
        <taxon>Chrysomeloidea</taxon>
        <taxon>Chrysomelidae</taxon>
        <taxon>Galerucinae</taxon>
        <taxon>Diabroticina</taxon>
        <taxon>Diabroticites</taxon>
        <taxon>Diabrotica</taxon>
    </lineage>
</organism>
<dbReference type="InParanoid" id="A0A6P7FR82"/>
<dbReference type="AlphaFoldDB" id="A0A6P7FR82"/>
<reference evidence="4" key="2">
    <citation type="submission" date="2025-05" db="UniProtKB">
        <authorList>
            <consortium name="EnsemblMetazoa"/>
        </authorList>
    </citation>
    <scope>IDENTIFICATION</scope>
</reference>
<dbReference type="KEGG" id="dvv:114333207"/>
<dbReference type="RefSeq" id="XP_050513966.1">
    <property type="nucleotide sequence ID" value="XM_050658009.1"/>
</dbReference>
<dbReference type="EnsemblMetazoa" id="XM_050658006.1">
    <property type="protein sequence ID" value="XP_050513963.1"/>
    <property type="gene ID" value="LOC114333207"/>
</dbReference>
<comment type="similarity">
    <text evidence="1">Belongs to the metallo-dependent hydrolases superfamily. TatD-type hydrolase family.</text>
</comment>
<keyword evidence="3" id="KW-0472">Membrane</keyword>
<dbReference type="InterPro" id="IPR032466">
    <property type="entry name" value="Metal_Hydrolase"/>
</dbReference>
<name>A0A6P7FR82_DIAVI</name>
<dbReference type="EnsemblMetazoa" id="XM_050658009.1">
    <property type="protein sequence ID" value="XP_050513966.1"/>
    <property type="gene ID" value="LOC114333207"/>
</dbReference>
<reference evidence="6" key="1">
    <citation type="submission" date="2025-04" db="UniProtKB">
        <authorList>
            <consortium name="RefSeq"/>
        </authorList>
    </citation>
    <scope>IDENTIFICATION</scope>
    <source>
        <tissue evidence="6">Whole insect</tissue>
    </source>
</reference>
<dbReference type="GO" id="GO:0005829">
    <property type="term" value="C:cytosol"/>
    <property type="evidence" value="ECO:0007669"/>
    <property type="project" value="TreeGrafter"/>
</dbReference>
<proteinExistence type="inferred from homology"/>
<evidence type="ECO:0000313" key="4">
    <source>
        <dbReference type="EnsemblMetazoa" id="XP_028138864.1"/>
    </source>
</evidence>
<keyword evidence="3" id="KW-1133">Transmembrane helix</keyword>
<evidence type="ECO:0000313" key="5">
    <source>
        <dbReference type="Proteomes" id="UP001652700"/>
    </source>
</evidence>
<feature type="transmembrane region" description="Helical" evidence="3">
    <location>
        <begin position="113"/>
        <end position="133"/>
    </location>
</feature>
<dbReference type="Gene3D" id="3.20.20.140">
    <property type="entry name" value="Metal-dependent hydrolases"/>
    <property type="match status" value="1"/>
</dbReference>
<sequence length="138" mass="15550">MSGTRIIDTRANFADKKFFRNLRTFASSKKFHKTDIKEVLERSWTSGVAKIILFGRNLDSSKSGLNETKRDGGLFCSVGCDRCYSGEFDTDIVKPEDYLKALENIKTENKTKVIAVSSAMNSIITTIMILTIIQKKIK</sequence>
<dbReference type="RefSeq" id="XP_050513963.1">
    <property type="nucleotide sequence ID" value="XM_050658006.1"/>
</dbReference>
<dbReference type="RefSeq" id="XP_028138864.1">
    <property type="nucleotide sequence ID" value="XM_028283063.1"/>
</dbReference>
<keyword evidence="2" id="KW-0378">Hydrolase</keyword>
<evidence type="ECO:0000313" key="6">
    <source>
        <dbReference type="RefSeq" id="XP_028138864.1"/>
    </source>
</evidence>
<dbReference type="GO" id="GO:0008296">
    <property type="term" value="F:3'-5'-DNA exonuclease activity"/>
    <property type="evidence" value="ECO:0007669"/>
    <property type="project" value="TreeGrafter"/>
</dbReference>
<accession>A0A6P7FR82</accession>
<dbReference type="InterPro" id="IPR050891">
    <property type="entry name" value="TatD-type_Hydrolase"/>
</dbReference>
<evidence type="ECO:0000256" key="2">
    <source>
        <dbReference type="ARBA" id="ARBA00022801"/>
    </source>
</evidence>
<dbReference type="EnsemblMetazoa" id="XM_028283063.2">
    <property type="protein sequence ID" value="XP_028138864.1"/>
    <property type="gene ID" value="LOC114333207"/>
</dbReference>
<gene>
    <name evidence="6" type="primary">LOC114333207</name>
</gene>
<protein>
    <submittedName>
        <fullName evidence="6">Uncharacterized protein LOC114333207</fullName>
    </submittedName>
</protein>
<keyword evidence="3" id="KW-0812">Transmembrane</keyword>
<dbReference type="PANTHER" id="PTHR10060">
    <property type="entry name" value="TATD FAMILY DEOXYRIBONUCLEASE"/>
    <property type="match status" value="1"/>
</dbReference>
<evidence type="ECO:0000256" key="1">
    <source>
        <dbReference type="ARBA" id="ARBA00009275"/>
    </source>
</evidence>
<dbReference type="PANTHER" id="PTHR10060:SF15">
    <property type="entry name" value="DEOXYRIBONUCLEASE TATDN1"/>
    <property type="match status" value="1"/>
</dbReference>
<keyword evidence="5" id="KW-1185">Reference proteome</keyword>
<evidence type="ECO:0000256" key="3">
    <source>
        <dbReference type="SAM" id="Phobius"/>
    </source>
</evidence>
<dbReference type="GeneID" id="114333207"/>